<dbReference type="InterPro" id="IPR007023">
    <property type="entry name" value="Ribosom_reg"/>
</dbReference>
<evidence type="ECO:0000256" key="1">
    <source>
        <dbReference type="ARBA" id="ARBA00004123"/>
    </source>
</evidence>
<organism evidence="6 8">
    <name type="scientific">Didymodactylos carnosus</name>
    <dbReference type="NCBI Taxonomy" id="1234261"/>
    <lineage>
        <taxon>Eukaryota</taxon>
        <taxon>Metazoa</taxon>
        <taxon>Spiralia</taxon>
        <taxon>Gnathifera</taxon>
        <taxon>Rotifera</taxon>
        <taxon>Eurotatoria</taxon>
        <taxon>Bdelloidea</taxon>
        <taxon>Philodinida</taxon>
        <taxon>Philodinidae</taxon>
        <taxon>Didymodactylos</taxon>
    </lineage>
</organism>
<proteinExistence type="inferred from homology"/>
<comment type="subcellular location">
    <subcellularLocation>
        <location evidence="1 5">Nucleus</location>
    </subcellularLocation>
</comment>
<keyword evidence="4 5" id="KW-0539">Nucleus</keyword>
<evidence type="ECO:0000313" key="7">
    <source>
        <dbReference type="EMBL" id="CAF4290050.1"/>
    </source>
</evidence>
<dbReference type="OrthoDB" id="28455at2759"/>
<dbReference type="GO" id="GO:0042254">
    <property type="term" value="P:ribosome biogenesis"/>
    <property type="evidence" value="ECO:0007669"/>
    <property type="project" value="UniProtKB-KW"/>
</dbReference>
<evidence type="ECO:0000313" key="8">
    <source>
        <dbReference type="Proteomes" id="UP000663829"/>
    </source>
</evidence>
<reference evidence="6" key="1">
    <citation type="submission" date="2021-02" db="EMBL/GenBank/DDBJ databases">
        <authorList>
            <person name="Nowell W R."/>
        </authorList>
    </citation>
    <scope>NUCLEOTIDE SEQUENCE</scope>
</reference>
<comment type="similarity">
    <text evidence="2 5">Belongs to the RRS1 family.</text>
</comment>
<sequence>GNLLVWDPNIIDQQLFKENKEDYIRSTMRDNMQLFVNALWKLPIERKDDVIVAKLPEAKTNVPRAKPLPKPKPLTKWQKFAQSKGIVKHKKDKFEWDEANKEWRRRYGYKKANDDSKDWVIELPGNAEAAVTIMTVSLKYCLFHLLTLTSFNH</sequence>
<dbReference type="Proteomes" id="UP000663829">
    <property type="component" value="Unassembled WGS sequence"/>
</dbReference>
<comment type="function">
    <text evidence="5">Involved in ribosomal large subunit assembly.</text>
</comment>
<name>A0A815KH06_9BILA</name>
<evidence type="ECO:0000256" key="5">
    <source>
        <dbReference type="RuleBase" id="RU364132"/>
    </source>
</evidence>
<dbReference type="Proteomes" id="UP000681722">
    <property type="component" value="Unassembled WGS sequence"/>
</dbReference>
<dbReference type="AlphaFoldDB" id="A0A815KH06"/>
<evidence type="ECO:0000256" key="3">
    <source>
        <dbReference type="ARBA" id="ARBA00022517"/>
    </source>
</evidence>
<protein>
    <recommendedName>
        <fullName evidence="5">Ribosome biogenesis regulatory protein</fullName>
    </recommendedName>
</protein>
<accession>A0A815KH06</accession>
<keyword evidence="3 5" id="KW-0690">Ribosome biogenesis</keyword>
<keyword evidence="8" id="KW-1185">Reference proteome</keyword>
<dbReference type="EMBL" id="CAJOBC010082675">
    <property type="protein sequence ID" value="CAF4290050.1"/>
    <property type="molecule type" value="Genomic_DNA"/>
</dbReference>
<dbReference type="EMBL" id="CAJNOQ010017262">
    <property type="protein sequence ID" value="CAF1395912.1"/>
    <property type="molecule type" value="Genomic_DNA"/>
</dbReference>
<comment type="caution">
    <text evidence="6">The sequence shown here is derived from an EMBL/GenBank/DDBJ whole genome shotgun (WGS) entry which is preliminary data.</text>
</comment>
<gene>
    <name evidence="6" type="ORF">GPM918_LOCUS33027</name>
    <name evidence="7" type="ORF">SRO942_LOCUS33701</name>
</gene>
<evidence type="ECO:0000256" key="2">
    <source>
        <dbReference type="ARBA" id="ARBA00010077"/>
    </source>
</evidence>
<dbReference type="Pfam" id="PF04939">
    <property type="entry name" value="RRS1"/>
    <property type="match status" value="1"/>
</dbReference>
<evidence type="ECO:0000256" key="4">
    <source>
        <dbReference type="ARBA" id="ARBA00023242"/>
    </source>
</evidence>
<dbReference type="GO" id="GO:0005634">
    <property type="term" value="C:nucleus"/>
    <property type="evidence" value="ECO:0007669"/>
    <property type="project" value="UniProtKB-SubCell"/>
</dbReference>
<evidence type="ECO:0000313" key="6">
    <source>
        <dbReference type="EMBL" id="CAF1395912.1"/>
    </source>
</evidence>
<feature type="non-terminal residue" evidence="6">
    <location>
        <position position="1"/>
    </location>
</feature>